<accession>A0A6B2LD76</accession>
<dbReference type="Gene3D" id="2.60.120.920">
    <property type="match status" value="1"/>
</dbReference>
<dbReference type="Pfam" id="PF02214">
    <property type="entry name" value="BTB_2"/>
    <property type="match status" value="1"/>
</dbReference>
<dbReference type="InterPro" id="IPR011333">
    <property type="entry name" value="SKP1/BTB/POZ_sf"/>
</dbReference>
<organism evidence="2">
    <name type="scientific">Arcella intermedia</name>
    <dbReference type="NCBI Taxonomy" id="1963864"/>
    <lineage>
        <taxon>Eukaryota</taxon>
        <taxon>Amoebozoa</taxon>
        <taxon>Tubulinea</taxon>
        <taxon>Elardia</taxon>
        <taxon>Arcellinida</taxon>
        <taxon>Sphaerothecina</taxon>
        <taxon>Arcellidae</taxon>
        <taxon>Arcella</taxon>
    </lineage>
</organism>
<dbReference type="InterPro" id="IPR003131">
    <property type="entry name" value="T1-type_BTB"/>
</dbReference>
<dbReference type="AlphaFoldDB" id="A0A6B2LD76"/>
<dbReference type="GO" id="GO:0051260">
    <property type="term" value="P:protein homooligomerization"/>
    <property type="evidence" value="ECO:0007669"/>
    <property type="project" value="InterPro"/>
</dbReference>
<dbReference type="PANTHER" id="PTHR14499:SF136">
    <property type="entry name" value="GH08630P"/>
    <property type="match status" value="1"/>
</dbReference>
<dbReference type="SUPFAM" id="SSF54695">
    <property type="entry name" value="POZ domain"/>
    <property type="match status" value="1"/>
</dbReference>
<dbReference type="PANTHER" id="PTHR14499">
    <property type="entry name" value="POTASSIUM CHANNEL TETRAMERIZATION DOMAIN-CONTAINING"/>
    <property type="match status" value="1"/>
</dbReference>
<feature type="domain" description="Potassium channel tetramerisation-type BTB" evidence="1">
    <location>
        <begin position="11"/>
        <end position="64"/>
    </location>
</feature>
<evidence type="ECO:0000313" key="2">
    <source>
        <dbReference type="EMBL" id="NDV34688.1"/>
    </source>
</evidence>
<dbReference type="EMBL" id="GIBP01005719">
    <property type="protein sequence ID" value="NDV34688.1"/>
    <property type="molecule type" value="Transcribed_RNA"/>
</dbReference>
<reference evidence="2" key="1">
    <citation type="journal article" date="2020" name="J. Eukaryot. Microbiol.">
        <title>De novo Sequencing, Assembly and Annotation of the Transcriptome for the Free-Living Testate Amoeba Arcella intermedia.</title>
        <authorList>
            <person name="Ribeiro G.M."/>
            <person name="Porfirio-Sousa A.L."/>
            <person name="Maurer-Alcala X.X."/>
            <person name="Katz L.A."/>
            <person name="Lahr D.J.G."/>
        </authorList>
    </citation>
    <scope>NUCLEOTIDE SEQUENCE</scope>
</reference>
<evidence type="ECO:0000259" key="1">
    <source>
        <dbReference type="Pfam" id="PF02214"/>
    </source>
</evidence>
<protein>
    <recommendedName>
        <fullName evidence="1">Potassium channel tetramerisation-type BTB domain-containing protein</fullName>
    </recommendedName>
</protein>
<dbReference type="Gene3D" id="3.30.710.10">
    <property type="entry name" value="Potassium Channel Kv1.1, Chain A"/>
    <property type="match status" value="1"/>
</dbReference>
<sequence>MFSGKYSLSPDSDSGSYFIDRDPVVFRHILNYLRGDLGVHMEYLSVYELAVLRADAVYYGLEGLSEMVTEKEVEMERKRERRKSGEAIDRYTWDSKNCPGHFVISNGGKRVSSTNSTAGLITTNVRIRPKKVTEIKIHILKEPNWTYLGVATKSCLTSGVHPQTHPAGWFFKSHHSANFIELYHDGVKLAEVVGYNFGEGEIIKLRVNEHMALSIATDGKPEVHSYPLSRVDGLYFALAMAYRGHELEITDKGS</sequence>
<dbReference type="InterPro" id="IPR043136">
    <property type="entry name" value="B30.2/SPRY_sf"/>
</dbReference>
<name>A0A6B2LD76_9EUKA</name>
<proteinExistence type="predicted"/>